<keyword evidence="1" id="KW-0808">Transferase</keyword>
<accession>A0A974S2G6</accession>
<proteinExistence type="predicted"/>
<dbReference type="KEGG" id="ppsr:I6J18_03465"/>
<keyword evidence="1" id="KW-0418">Kinase</keyword>
<evidence type="ECO:0000313" key="2">
    <source>
        <dbReference type="Proteomes" id="UP000595254"/>
    </source>
</evidence>
<name>A0A974S2G6_PERPY</name>
<protein>
    <submittedName>
        <fullName evidence="1">Acetylglutamate kinase</fullName>
    </submittedName>
</protein>
<dbReference type="GO" id="GO:0016301">
    <property type="term" value="F:kinase activity"/>
    <property type="evidence" value="ECO:0007669"/>
    <property type="project" value="UniProtKB-KW"/>
</dbReference>
<keyword evidence="2" id="KW-1185">Reference proteome</keyword>
<dbReference type="AlphaFoldDB" id="A0A974S2G6"/>
<evidence type="ECO:0000313" key="1">
    <source>
        <dbReference type="EMBL" id="QQT02518.1"/>
    </source>
</evidence>
<organism evidence="1 2">
    <name type="scientific">Peribacillus psychrosaccharolyticus</name>
    <name type="common">Bacillus psychrosaccharolyticus</name>
    <dbReference type="NCBI Taxonomy" id="1407"/>
    <lineage>
        <taxon>Bacteria</taxon>
        <taxon>Bacillati</taxon>
        <taxon>Bacillota</taxon>
        <taxon>Bacilli</taxon>
        <taxon>Bacillales</taxon>
        <taxon>Bacillaceae</taxon>
        <taxon>Peribacillus</taxon>
    </lineage>
</organism>
<dbReference type="Proteomes" id="UP000595254">
    <property type="component" value="Chromosome"/>
</dbReference>
<gene>
    <name evidence="1" type="ORF">I6J18_03465</name>
</gene>
<dbReference type="EMBL" id="CP068053">
    <property type="protein sequence ID" value="QQT02518.1"/>
    <property type="molecule type" value="Genomic_DNA"/>
</dbReference>
<sequence length="194" mass="22395">MYYYSMRGMSETCISKSASDLKNHMRMLWEQHVFWTRLTIVSLVFSLPDSDAVVARLLRNSVDMGNLLKPYYGDQAAERYAHLIQEHLVIAADLIKAAKVGDQTIAATLEKKWYANGDEIVAFWYSINPFLPLTDFRKMFYDHLAMTKAEAVYMLQHDYQSSVDVFERIESEALQMADLLSTIIIQQFPSVFLT</sequence>
<reference evidence="1 2" key="1">
    <citation type="submission" date="2021-01" db="EMBL/GenBank/DDBJ databases">
        <title>FDA dAtabase for Regulatory Grade micrObial Sequences (FDA-ARGOS): Supporting development and validation of Infectious Disease Dx tests.</title>
        <authorList>
            <person name="Nelson B."/>
            <person name="Plummer A."/>
            <person name="Tallon L."/>
            <person name="Sadzewicz L."/>
            <person name="Zhao X."/>
            <person name="Boylan J."/>
            <person name="Ott S."/>
            <person name="Bowen H."/>
            <person name="Vavikolanu K."/>
            <person name="Mehta A."/>
            <person name="Aluvathingal J."/>
            <person name="Nadendla S."/>
            <person name="Myers T."/>
            <person name="Yan Y."/>
            <person name="Sichtig H."/>
        </authorList>
    </citation>
    <scope>NUCLEOTIDE SEQUENCE [LARGE SCALE GENOMIC DNA]</scope>
    <source>
        <strain evidence="1 2">FDAARGOS_1161</strain>
    </source>
</reference>